<sequence length="248" mass="26450">MARTAPSGPWSATSGLDPISSFSRSPMARTMGSDMLTTPAPSGRRMQLKCSDWRYSCSRMNPRSGLAHPSASTCAHSTSTGARRTRGSASASPRSAAAPRRRHEVDERAPVRVDEGAPDGDGHGAAAVARARARRGEAEAGEEARVGERGGGAEARGRGGVEAGRDGVGKVEVGGGGHGWARARCSTDGTNGVAWRGRAEYVLLFLFINWFALPLFLEWFGEISSYLYSNQVGMTYDVTHFHSDCFTR</sequence>
<feature type="compositionally biased region" description="Basic and acidic residues" evidence="1">
    <location>
        <begin position="103"/>
        <end position="115"/>
    </location>
</feature>
<accession>A0A0N7KIG8</accession>
<dbReference type="KEGG" id="dosa:Os04g0111250"/>
<evidence type="ECO:0000256" key="1">
    <source>
        <dbReference type="SAM" id="MobiDB-lite"/>
    </source>
</evidence>
<protein>
    <submittedName>
        <fullName evidence="3">Os04g0111250 protein</fullName>
    </submittedName>
</protein>
<proteinExistence type="predicted"/>
<feature type="compositionally biased region" description="Basic and acidic residues" evidence="1">
    <location>
        <begin position="134"/>
        <end position="148"/>
    </location>
</feature>
<feature type="compositionally biased region" description="Polar residues" evidence="1">
    <location>
        <begin position="10"/>
        <end position="24"/>
    </location>
</feature>
<dbReference type="EMBL" id="AP008210">
    <property type="protein sequence ID" value="BAH92462.1"/>
    <property type="molecule type" value="Genomic_DNA"/>
</dbReference>
<evidence type="ECO:0000313" key="4">
    <source>
        <dbReference type="Proteomes" id="UP000000763"/>
    </source>
</evidence>
<feature type="region of interest" description="Disordered" evidence="1">
    <location>
        <begin position="60"/>
        <end position="173"/>
    </location>
</feature>
<keyword evidence="2" id="KW-0472">Membrane</keyword>
<name>A0A0N7KIG8_ORYSJ</name>
<feature type="region of interest" description="Disordered" evidence="1">
    <location>
        <begin position="1"/>
        <end position="47"/>
    </location>
</feature>
<keyword evidence="2" id="KW-0812">Transmembrane</keyword>
<evidence type="ECO:0000313" key="3">
    <source>
        <dbReference type="EMBL" id="BAH92462.1"/>
    </source>
</evidence>
<feature type="transmembrane region" description="Helical" evidence="2">
    <location>
        <begin position="201"/>
        <end position="220"/>
    </location>
</feature>
<evidence type="ECO:0000256" key="2">
    <source>
        <dbReference type="SAM" id="Phobius"/>
    </source>
</evidence>
<feature type="compositionally biased region" description="Low complexity" evidence="1">
    <location>
        <begin position="75"/>
        <end position="98"/>
    </location>
</feature>
<organism evidence="3 4">
    <name type="scientific">Oryza sativa subsp. japonica</name>
    <name type="common">Rice</name>
    <dbReference type="NCBI Taxonomy" id="39947"/>
    <lineage>
        <taxon>Eukaryota</taxon>
        <taxon>Viridiplantae</taxon>
        <taxon>Streptophyta</taxon>
        <taxon>Embryophyta</taxon>
        <taxon>Tracheophyta</taxon>
        <taxon>Spermatophyta</taxon>
        <taxon>Magnoliopsida</taxon>
        <taxon>Liliopsida</taxon>
        <taxon>Poales</taxon>
        <taxon>Poaceae</taxon>
        <taxon>BOP clade</taxon>
        <taxon>Oryzoideae</taxon>
        <taxon>Oryzeae</taxon>
        <taxon>Oryzinae</taxon>
        <taxon>Oryza</taxon>
        <taxon>Oryza sativa</taxon>
    </lineage>
</organism>
<dbReference type="Proteomes" id="UP000000763">
    <property type="component" value="Chromosome 4"/>
</dbReference>
<dbReference type="Gramene" id="Os04t0111250-01">
    <property type="protein sequence ID" value="Os04t0111250-01"/>
    <property type="gene ID" value="Os04g0111250"/>
</dbReference>
<reference evidence="4" key="2">
    <citation type="journal article" date="2008" name="Nucleic Acids Res.">
        <title>The rice annotation project database (RAP-DB): 2008 update.</title>
        <authorList>
            <consortium name="The rice annotation project (RAP)"/>
        </authorList>
    </citation>
    <scope>GENOME REANNOTATION</scope>
    <source>
        <strain evidence="4">cv. Nipponbare</strain>
    </source>
</reference>
<keyword evidence="2" id="KW-1133">Transmembrane helix</keyword>
<dbReference type="AlphaFoldDB" id="A0A0N7KIG8"/>
<reference evidence="3 4" key="1">
    <citation type="journal article" date="2005" name="Nature">
        <title>The map-based sequence of the rice genome.</title>
        <authorList>
            <consortium name="International rice genome sequencing project (IRGSP)"/>
            <person name="Matsumoto T."/>
            <person name="Wu J."/>
            <person name="Kanamori H."/>
            <person name="Katayose Y."/>
            <person name="Fujisawa M."/>
            <person name="Namiki N."/>
            <person name="Mizuno H."/>
            <person name="Yamamoto K."/>
            <person name="Antonio B.A."/>
            <person name="Baba T."/>
            <person name="Sakata K."/>
            <person name="Nagamura Y."/>
            <person name="Aoki H."/>
            <person name="Arikawa K."/>
            <person name="Arita K."/>
            <person name="Bito T."/>
            <person name="Chiden Y."/>
            <person name="Fujitsuka N."/>
            <person name="Fukunaka R."/>
            <person name="Hamada M."/>
            <person name="Harada C."/>
            <person name="Hayashi A."/>
            <person name="Hijishita S."/>
            <person name="Honda M."/>
            <person name="Hosokawa S."/>
            <person name="Ichikawa Y."/>
            <person name="Idonuma A."/>
            <person name="Iijima M."/>
            <person name="Ikeda M."/>
            <person name="Ikeno M."/>
            <person name="Ito K."/>
            <person name="Ito S."/>
            <person name="Ito T."/>
            <person name="Ito Y."/>
            <person name="Ito Y."/>
            <person name="Iwabuchi A."/>
            <person name="Kamiya K."/>
            <person name="Karasawa W."/>
            <person name="Kurita K."/>
            <person name="Katagiri S."/>
            <person name="Kikuta A."/>
            <person name="Kobayashi H."/>
            <person name="Kobayashi N."/>
            <person name="Machita K."/>
            <person name="Maehara T."/>
            <person name="Masukawa M."/>
            <person name="Mizubayashi T."/>
            <person name="Mukai Y."/>
            <person name="Nagasaki H."/>
            <person name="Nagata Y."/>
            <person name="Naito S."/>
            <person name="Nakashima M."/>
            <person name="Nakama Y."/>
            <person name="Nakamichi Y."/>
            <person name="Nakamura M."/>
            <person name="Meguro A."/>
            <person name="Negishi M."/>
            <person name="Ohta I."/>
            <person name="Ohta T."/>
            <person name="Okamoto M."/>
            <person name="Ono N."/>
            <person name="Saji S."/>
            <person name="Sakaguchi M."/>
            <person name="Sakai K."/>
            <person name="Shibata M."/>
            <person name="Shimokawa T."/>
            <person name="Song J."/>
            <person name="Takazaki Y."/>
            <person name="Terasawa K."/>
            <person name="Tsugane M."/>
            <person name="Tsuji K."/>
            <person name="Ueda S."/>
            <person name="Waki K."/>
            <person name="Yamagata H."/>
            <person name="Yamamoto M."/>
            <person name="Yamamoto S."/>
            <person name="Yamane H."/>
            <person name="Yoshiki S."/>
            <person name="Yoshihara R."/>
            <person name="Yukawa K."/>
            <person name="Zhong H."/>
            <person name="Yano M."/>
            <person name="Yuan Q."/>
            <person name="Ouyang S."/>
            <person name="Liu J."/>
            <person name="Jones K.M."/>
            <person name="Gansberger K."/>
            <person name="Moffat K."/>
            <person name="Hill J."/>
            <person name="Bera J."/>
            <person name="Fadrosh D."/>
            <person name="Jin S."/>
            <person name="Johri S."/>
            <person name="Kim M."/>
            <person name="Overton L."/>
            <person name="Reardon M."/>
            <person name="Tsitrin T."/>
            <person name="Vuong H."/>
            <person name="Weaver B."/>
            <person name="Ciecko A."/>
            <person name="Tallon L."/>
            <person name="Jackson J."/>
            <person name="Pai G."/>
            <person name="Aken S.V."/>
            <person name="Utterback T."/>
            <person name="Reidmuller S."/>
            <person name="Feldblyum T."/>
            <person name="Hsiao J."/>
            <person name="Zismann V."/>
            <person name="Iobst S."/>
            <person name="de Vazeille A.R."/>
            <person name="Buell C.R."/>
            <person name="Ying K."/>
            <person name="Li Y."/>
            <person name="Lu T."/>
            <person name="Huang Y."/>
            <person name="Zhao Q."/>
            <person name="Feng Q."/>
            <person name="Zhang L."/>
            <person name="Zhu J."/>
            <person name="Weng Q."/>
            <person name="Mu J."/>
            <person name="Lu Y."/>
            <person name="Fan D."/>
            <person name="Liu Y."/>
            <person name="Guan J."/>
            <person name="Zhang Y."/>
            <person name="Yu S."/>
            <person name="Liu X."/>
            <person name="Zhang Y."/>
            <person name="Hong G."/>
            <person name="Han B."/>
            <person name="Choisne N."/>
            <person name="Demange N."/>
            <person name="Orjeda G."/>
            <person name="Samain S."/>
            <person name="Cattolico L."/>
            <person name="Pelletier E."/>
            <person name="Couloux A."/>
            <person name="Segurens B."/>
            <person name="Wincker P."/>
            <person name="D'Hont A."/>
            <person name="Scarpelli C."/>
            <person name="Weissenbach J."/>
            <person name="Salanoubat M."/>
            <person name="Quetier F."/>
            <person name="Yu Y."/>
            <person name="Kim H.R."/>
            <person name="Rambo T."/>
            <person name="Currie J."/>
            <person name="Collura K."/>
            <person name="Luo M."/>
            <person name="Yang T."/>
            <person name="Ammiraju J.S.S."/>
            <person name="Engler F."/>
            <person name="Soderlund C."/>
            <person name="Wing R.A."/>
            <person name="Palmer L.E."/>
            <person name="de la Bastide M."/>
            <person name="Spiegel L."/>
            <person name="Nascimento L."/>
            <person name="Zutavern T."/>
            <person name="O'Shaughnessy A."/>
            <person name="Dike S."/>
            <person name="Dedhia N."/>
            <person name="Preston R."/>
            <person name="Balija V."/>
            <person name="McCombie W.R."/>
            <person name="Chow T."/>
            <person name="Chen H."/>
            <person name="Chung M."/>
            <person name="Chen C."/>
            <person name="Shaw J."/>
            <person name="Wu H."/>
            <person name="Hsiao K."/>
            <person name="Chao Y."/>
            <person name="Chu M."/>
            <person name="Cheng C."/>
            <person name="Hour A."/>
            <person name="Lee P."/>
            <person name="Lin S."/>
            <person name="Lin Y."/>
            <person name="Liou J."/>
            <person name="Liu S."/>
            <person name="Hsing Y."/>
            <person name="Raghuvanshi S."/>
            <person name="Mohanty A."/>
            <person name="Bharti A.K."/>
            <person name="Gaur A."/>
            <person name="Gupta V."/>
            <person name="Kumar D."/>
            <person name="Ravi V."/>
            <person name="Vij S."/>
            <person name="Kapur A."/>
            <person name="Khurana P."/>
            <person name="Khurana P."/>
            <person name="Khurana J.P."/>
            <person name="Tyagi A.K."/>
            <person name="Gaikwad K."/>
            <person name="Singh A."/>
            <person name="Dalal V."/>
            <person name="Srivastava S."/>
            <person name="Dixit A."/>
            <person name="Pal A.K."/>
            <person name="Ghazi I.A."/>
            <person name="Yadav M."/>
            <person name="Pandit A."/>
            <person name="Bhargava A."/>
            <person name="Sureshbabu K."/>
            <person name="Batra K."/>
            <person name="Sharma T.R."/>
            <person name="Mohapatra T."/>
            <person name="Singh N.K."/>
            <person name="Messing J."/>
            <person name="Nelson A.B."/>
            <person name="Fuks G."/>
            <person name="Kavchok S."/>
            <person name="Keizer G."/>
            <person name="Linton E."/>
            <person name="Llaca V."/>
            <person name="Song R."/>
            <person name="Tanyolac B."/>
            <person name="Young S."/>
            <person name="Ho-Il K."/>
            <person name="Hahn J.H."/>
            <person name="Sangsakoo G."/>
            <person name="Vanavichit A."/>
            <person name="de Mattos Luiz.A.T."/>
            <person name="Zimmer P.D."/>
            <person name="Malone G."/>
            <person name="Dellagostin O."/>
            <person name="de Oliveira A.C."/>
            <person name="Bevan M."/>
            <person name="Bancroft I."/>
            <person name="Minx P."/>
            <person name="Cordum H."/>
            <person name="Wilson R."/>
            <person name="Cheng Z."/>
            <person name="Jin W."/>
            <person name="Jiang J."/>
            <person name="Leong S.A."/>
            <person name="Iwama H."/>
            <person name="Gojobori T."/>
            <person name="Itoh T."/>
            <person name="Niimura Y."/>
            <person name="Fujii Y."/>
            <person name="Habara T."/>
            <person name="Sakai H."/>
            <person name="Sato Y."/>
            <person name="Wilson G."/>
            <person name="Kumar K."/>
            <person name="McCouch S."/>
            <person name="Juretic N."/>
            <person name="Hoen D."/>
            <person name="Wright S."/>
            <person name="Bruskiewich R."/>
            <person name="Bureau T."/>
            <person name="Miyao A."/>
            <person name="Hirochika H."/>
            <person name="Nishikawa T."/>
            <person name="Kadowaki K."/>
            <person name="Sugiura M."/>
            <person name="Burr B."/>
            <person name="Sasaki T."/>
        </authorList>
    </citation>
    <scope>NUCLEOTIDE SEQUENCE [LARGE SCALE GENOMIC DNA]</scope>
    <source>
        <strain evidence="4">cv. Nipponbare</strain>
    </source>
</reference>
<gene>
    <name evidence="3" type="ordered locus">Os04g0111250</name>
</gene>
<feature type="compositionally biased region" description="Basic and acidic residues" evidence="1">
    <location>
        <begin position="155"/>
        <end position="169"/>
    </location>
</feature>